<reference evidence="2 3" key="1">
    <citation type="submission" date="2023-01" db="EMBL/GenBank/DDBJ databases">
        <title>Analysis of 21 Apiospora genomes using comparative genomics revels a genus with tremendous synthesis potential of carbohydrate active enzymes and secondary metabolites.</title>
        <authorList>
            <person name="Sorensen T."/>
        </authorList>
    </citation>
    <scope>NUCLEOTIDE SEQUENCE [LARGE SCALE GENOMIC DNA]</scope>
    <source>
        <strain evidence="2 3">CBS 117206</strain>
    </source>
</reference>
<protein>
    <submittedName>
        <fullName evidence="2">Uncharacterized protein</fullName>
    </submittedName>
</protein>
<comment type="caution">
    <text evidence="2">The sequence shown here is derived from an EMBL/GenBank/DDBJ whole genome shotgun (WGS) entry which is preliminary data.</text>
</comment>
<sequence>MSPQACPGFDPLWSFFFPLTLDSFTSQATGPGINRSGSTETSDPLSPTTWHILDVPLPASISPITNIDHQYEDDGIPLHHCQTRPNQALVLAASQLEPTAANDSTNVDPVSTIGPSMRRILFQMIFTTDDHLIGQLPLSKPGATPFLARRQSTQVIRQGEEGKAKRTRRGLETDPPG</sequence>
<keyword evidence="3" id="KW-1185">Reference proteome</keyword>
<dbReference type="AlphaFoldDB" id="A0AAW0QUE1"/>
<feature type="region of interest" description="Disordered" evidence="1">
    <location>
        <begin position="28"/>
        <end position="47"/>
    </location>
</feature>
<dbReference type="Proteomes" id="UP001392437">
    <property type="component" value="Unassembled WGS sequence"/>
</dbReference>
<evidence type="ECO:0000313" key="2">
    <source>
        <dbReference type="EMBL" id="KAK8109653.1"/>
    </source>
</evidence>
<evidence type="ECO:0000313" key="3">
    <source>
        <dbReference type="Proteomes" id="UP001392437"/>
    </source>
</evidence>
<feature type="compositionally biased region" description="Basic and acidic residues" evidence="1">
    <location>
        <begin position="158"/>
        <end position="177"/>
    </location>
</feature>
<feature type="region of interest" description="Disordered" evidence="1">
    <location>
        <begin position="152"/>
        <end position="177"/>
    </location>
</feature>
<name>A0AAW0QUE1_9PEZI</name>
<gene>
    <name evidence="2" type="ORF">PG999_007790</name>
</gene>
<evidence type="ECO:0000256" key="1">
    <source>
        <dbReference type="SAM" id="MobiDB-lite"/>
    </source>
</evidence>
<proteinExistence type="predicted"/>
<dbReference type="EMBL" id="JAQQWP010000007">
    <property type="protein sequence ID" value="KAK8109653.1"/>
    <property type="molecule type" value="Genomic_DNA"/>
</dbReference>
<accession>A0AAW0QUE1</accession>
<organism evidence="2 3">
    <name type="scientific">Apiospora kogelbergensis</name>
    <dbReference type="NCBI Taxonomy" id="1337665"/>
    <lineage>
        <taxon>Eukaryota</taxon>
        <taxon>Fungi</taxon>
        <taxon>Dikarya</taxon>
        <taxon>Ascomycota</taxon>
        <taxon>Pezizomycotina</taxon>
        <taxon>Sordariomycetes</taxon>
        <taxon>Xylariomycetidae</taxon>
        <taxon>Amphisphaeriales</taxon>
        <taxon>Apiosporaceae</taxon>
        <taxon>Apiospora</taxon>
    </lineage>
</organism>